<feature type="transmembrane region" description="Helical" evidence="9">
    <location>
        <begin position="102"/>
        <end position="121"/>
    </location>
</feature>
<organism evidence="10 11">
    <name type="scientific">SAR86 cluster bacterium</name>
    <dbReference type="NCBI Taxonomy" id="2030880"/>
    <lineage>
        <taxon>Bacteria</taxon>
        <taxon>Pseudomonadati</taxon>
        <taxon>Pseudomonadota</taxon>
        <taxon>Gammaproteobacteria</taxon>
        <taxon>SAR86 cluster</taxon>
    </lineage>
</organism>
<evidence type="ECO:0000313" key="10">
    <source>
        <dbReference type="EMBL" id="PCJ41211.1"/>
    </source>
</evidence>
<evidence type="ECO:0000256" key="1">
    <source>
        <dbReference type="ARBA" id="ARBA00002265"/>
    </source>
</evidence>
<evidence type="ECO:0000256" key="4">
    <source>
        <dbReference type="ARBA" id="ARBA00022475"/>
    </source>
</evidence>
<proteinExistence type="inferred from homology"/>
<comment type="similarity">
    <text evidence="3">Belongs to the LptF/LptG family.</text>
</comment>
<evidence type="ECO:0000256" key="8">
    <source>
        <dbReference type="ARBA" id="ARBA00026081"/>
    </source>
</evidence>
<keyword evidence="4" id="KW-1003">Cell membrane</keyword>
<evidence type="ECO:0000256" key="3">
    <source>
        <dbReference type="ARBA" id="ARBA00007725"/>
    </source>
</evidence>
<dbReference type="PANTHER" id="PTHR33529:SF2">
    <property type="entry name" value="LIPOPOLYSACCHARIDE EXPORT SYSTEM PERMEASE PROTEIN LPTG"/>
    <property type="match status" value="1"/>
</dbReference>
<reference evidence="11" key="1">
    <citation type="submission" date="2017-08" db="EMBL/GenBank/DDBJ databases">
        <title>A dynamic microbial community with high functional redundancy inhabits the cold, oxic subseafloor aquifer.</title>
        <authorList>
            <person name="Tully B.J."/>
            <person name="Wheat C.G."/>
            <person name="Glazer B.T."/>
            <person name="Huber J.A."/>
        </authorList>
    </citation>
    <scope>NUCLEOTIDE SEQUENCE [LARGE SCALE GENOMIC DNA]</scope>
</reference>
<protein>
    <submittedName>
        <fullName evidence="10">LPS export ABC transporter permease LptG</fullName>
    </submittedName>
</protein>
<dbReference type="EMBL" id="NVWI01000006">
    <property type="protein sequence ID" value="PCJ41211.1"/>
    <property type="molecule type" value="Genomic_DNA"/>
</dbReference>
<dbReference type="GO" id="GO:0043190">
    <property type="term" value="C:ATP-binding cassette (ABC) transporter complex"/>
    <property type="evidence" value="ECO:0007669"/>
    <property type="project" value="InterPro"/>
</dbReference>
<keyword evidence="6 9" id="KW-1133">Transmembrane helix</keyword>
<feature type="transmembrane region" description="Helical" evidence="9">
    <location>
        <begin position="12"/>
        <end position="37"/>
    </location>
</feature>
<sequence length="360" mass="40111">MINHMRKFDAYIRNSVLMAMLLVLLVLAGLDFLFTVFDELGGTNERYQTSDALQYVLLTFPRHVYDLLPMTALMGSLIGLSVLASSNELVVMQAAGVKTGRIVWAVMKPAILVMVIGLILGEFVTPPLDLRAEVNKTVASSDEVILSNLGRWQRDGNDFLHFNAIEPEGVLHGVSIYSFNDEQKLTENIIAESARYQDGSWLLEDVRRTLFTQSEEGLLSELQVLPELGWDVDLSPELLQLMIVDSDSLSISDLYRYARRSKEQGQDANAYLMDFWEKALQPLATAVLVLVAISFIFGPLREATMGSRVFTAVSFGLLFIILQQLFSTVGLVYQLNPFLAVLTPILMSGCLGVYLLKVSE</sequence>
<name>A0A2A5CCH4_9GAMM</name>
<comment type="subunit">
    <text evidence="8">Component of the lipopolysaccharide transport and assembly complex. The LptBFG transporter is composed of two ATP-binding proteins (LptB) and two transmembrane proteins (LptF and LptG).</text>
</comment>
<dbReference type="NCBIfam" id="TIGR04408">
    <property type="entry name" value="LptG_lptG"/>
    <property type="match status" value="1"/>
</dbReference>
<comment type="function">
    <text evidence="1">Part of the ABC transporter complex LptBFG involved in the translocation of lipopolysaccharide (LPS) from the inner membrane to the outer membrane.</text>
</comment>
<evidence type="ECO:0000256" key="7">
    <source>
        <dbReference type="ARBA" id="ARBA00023136"/>
    </source>
</evidence>
<dbReference type="PANTHER" id="PTHR33529">
    <property type="entry name" value="SLR0882 PROTEIN-RELATED"/>
    <property type="match status" value="1"/>
</dbReference>
<evidence type="ECO:0000256" key="6">
    <source>
        <dbReference type="ARBA" id="ARBA00022989"/>
    </source>
</evidence>
<evidence type="ECO:0000256" key="9">
    <source>
        <dbReference type="SAM" id="Phobius"/>
    </source>
</evidence>
<dbReference type="GO" id="GO:0015920">
    <property type="term" value="P:lipopolysaccharide transport"/>
    <property type="evidence" value="ECO:0007669"/>
    <property type="project" value="TreeGrafter"/>
</dbReference>
<accession>A0A2A5CCH4</accession>
<dbReference type="AlphaFoldDB" id="A0A2A5CCH4"/>
<dbReference type="GO" id="GO:0055085">
    <property type="term" value="P:transmembrane transport"/>
    <property type="evidence" value="ECO:0007669"/>
    <property type="project" value="InterPro"/>
</dbReference>
<feature type="transmembrane region" description="Helical" evidence="9">
    <location>
        <begin position="279"/>
        <end position="297"/>
    </location>
</feature>
<evidence type="ECO:0000256" key="5">
    <source>
        <dbReference type="ARBA" id="ARBA00022692"/>
    </source>
</evidence>
<gene>
    <name evidence="10" type="primary">lptG</name>
    <name evidence="10" type="ORF">COA71_09240</name>
</gene>
<feature type="transmembrane region" description="Helical" evidence="9">
    <location>
        <begin position="338"/>
        <end position="356"/>
    </location>
</feature>
<feature type="transmembrane region" description="Helical" evidence="9">
    <location>
        <begin position="309"/>
        <end position="326"/>
    </location>
</feature>
<dbReference type="InterPro" id="IPR030923">
    <property type="entry name" value="LptG"/>
</dbReference>
<dbReference type="Proteomes" id="UP000228987">
    <property type="component" value="Unassembled WGS sequence"/>
</dbReference>
<evidence type="ECO:0000313" key="11">
    <source>
        <dbReference type="Proteomes" id="UP000228987"/>
    </source>
</evidence>
<comment type="subcellular location">
    <subcellularLocation>
        <location evidence="2">Cell membrane</location>
        <topology evidence="2">Multi-pass membrane protein</topology>
    </subcellularLocation>
</comment>
<evidence type="ECO:0000256" key="2">
    <source>
        <dbReference type="ARBA" id="ARBA00004651"/>
    </source>
</evidence>
<keyword evidence="5 9" id="KW-0812">Transmembrane</keyword>
<comment type="caution">
    <text evidence="10">The sequence shown here is derived from an EMBL/GenBank/DDBJ whole genome shotgun (WGS) entry which is preliminary data.</text>
</comment>
<dbReference type="Pfam" id="PF03739">
    <property type="entry name" value="LptF_LptG"/>
    <property type="match status" value="1"/>
</dbReference>
<keyword evidence="7 9" id="KW-0472">Membrane</keyword>
<dbReference type="InterPro" id="IPR005495">
    <property type="entry name" value="LptG/LptF_permease"/>
</dbReference>
<feature type="transmembrane region" description="Helical" evidence="9">
    <location>
        <begin position="67"/>
        <end position="90"/>
    </location>
</feature>